<accession>A0A4R3YTQ9</accession>
<evidence type="ECO:0000313" key="2">
    <source>
        <dbReference type="Proteomes" id="UP000295645"/>
    </source>
</evidence>
<protein>
    <submittedName>
        <fullName evidence="1">Uncharacterized protein</fullName>
    </submittedName>
</protein>
<dbReference type="Proteomes" id="UP000295645">
    <property type="component" value="Unassembled WGS sequence"/>
</dbReference>
<dbReference type="EMBL" id="SMCS01000003">
    <property type="protein sequence ID" value="TCV94724.1"/>
    <property type="molecule type" value="Genomic_DNA"/>
</dbReference>
<sequence length="53" mass="5438">MAAWVISTTVSVAWTHANAWPNDDEVHGSVRALRFGGGGGGATAIADGCALRR</sequence>
<keyword evidence="2" id="KW-1185">Reference proteome</keyword>
<name>A0A4R3YTQ9_9GAMM</name>
<reference evidence="1 2" key="1">
    <citation type="submission" date="2019-03" db="EMBL/GenBank/DDBJ databases">
        <title>Above-ground endophytic microbial communities from plants in different locations in the United States.</title>
        <authorList>
            <person name="Frank C."/>
        </authorList>
    </citation>
    <scope>NUCLEOTIDE SEQUENCE [LARGE SCALE GENOMIC DNA]</scope>
    <source>
        <strain evidence="1 2">LP_13_YM</strain>
    </source>
</reference>
<evidence type="ECO:0000313" key="1">
    <source>
        <dbReference type="EMBL" id="TCV94724.1"/>
    </source>
</evidence>
<proteinExistence type="predicted"/>
<comment type="caution">
    <text evidence="1">The sequence shown here is derived from an EMBL/GenBank/DDBJ whole genome shotgun (WGS) entry which is preliminary data.</text>
</comment>
<organism evidence="1 2">
    <name type="scientific">Luteibacter rhizovicinus</name>
    <dbReference type="NCBI Taxonomy" id="242606"/>
    <lineage>
        <taxon>Bacteria</taxon>
        <taxon>Pseudomonadati</taxon>
        <taxon>Pseudomonadota</taxon>
        <taxon>Gammaproteobacteria</taxon>
        <taxon>Lysobacterales</taxon>
        <taxon>Rhodanobacteraceae</taxon>
        <taxon>Luteibacter</taxon>
    </lineage>
</organism>
<dbReference type="AlphaFoldDB" id="A0A4R3YTQ9"/>
<gene>
    <name evidence="1" type="ORF">EC912_103209</name>
</gene>